<dbReference type="InterPro" id="IPR033856">
    <property type="entry name" value="Trp_halogen"/>
</dbReference>
<dbReference type="InterPro" id="IPR006905">
    <property type="entry name" value="Flavin_halogenase"/>
</dbReference>
<feature type="binding site" evidence="2">
    <location>
        <position position="317"/>
    </location>
    <ligand>
        <name>FAD</name>
        <dbReference type="ChEBI" id="CHEBI:57692"/>
    </ligand>
</feature>
<reference evidence="3 4" key="1">
    <citation type="submission" date="2019-09" db="EMBL/GenBank/DDBJ databases">
        <title>NBRP : Genome information of microbial organism related human and environment.</title>
        <authorList>
            <person name="Hattori M."/>
            <person name="Oshima K."/>
            <person name="Inaba H."/>
            <person name="Suda W."/>
            <person name="Sakamoto M."/>
            <person name="Iino T."/>
            <person name="Kitahara M."/>
            <person name="Oshida Y."/>
            <person name="Iida T."/>
            <person name="Kudo T."/>
            <person name="Itoh T."/>
            <person name="Ohkuma M."/>
        </authorList>
    </citation>
    <scope>NUCLEOTIDE SEQUENCE [LARGE SCALE GENOMIC DNA]</scope>
    <source>
        <strain evidence="3 4">Q-1</strain>
    </source>
</reference>
<dbReference type="Pfam" id="PF04820">
    <property type="entry name" value="Trp_halogenase"/>
    <property type="match status" value="1"/>
</dbReference>
<keyword evidence="4" id="KW-1185">Reference proteome</keyword>
<feature type="active site" evidence="1">
    <location>
        <position position="56"/>
    </location>
</feature>
<dbReference type="InterPro" id="IPR036188">
    <property type="entry name" value="FAD/NAD-bd_sf"/>
</dbReference>
<protein>
    <submittedName>
        <fullName evidence="3">Tryptophan halogenase</fullName>
    </submittedName>
</protein>
<dbReference type="AlphaFoldDB" id="A0A5A7N711"/>
<feature type="binding site" evidence="2">
    <location>
        <position position="330"/>
    </location>
    <ligand>
        <name>FAD</name>
        <dbReference type="ChEBI" id="CHEBI:57692"/>
    </ligand>
</feature>
<accession>A0A5A7N711</accession>
<comment type="caution">
    <text evidence="3">The sequence shown here is derived from an EMBL/GenBank/DDBJ whole genome shotgun (WGS) entry which is preliminary data.</text>
</comment>
<evidence type="ECO:0000256" key="2">
    <source>
        <dbReference type="PIRSR" id="PIRSR011396-2"/>
    </source>
</evidence>
<proteinExistence type="predicted"/>
<dbReference type="Proteomes" id="UP000324996">
    <property type="component" value="Unassembled WGS sequence"/>
</dbReference>
<evidence type="ECO:0000313" key="3">
    <source>
        <dbReference type="EMBL" id="GER03150.1"/>
    </source>
</evidence>
<keyword evidence="2" id="KW-0547">Nucleotide-binding</keyword>
<keyword evidence="2" id="KW-0274">FAD</keyword>
<dbReference type="PANTHER" id="PTHR43747:SF4">
    <property type="entry name" value="FLAVIN-DEPENDENT TRYPTOPHAN HALOGENASE"/>
    <property type="match status" value="1"/>
</dbReference>
<dbReference type="InterPro" id="IPR050816">
    <property type="entry name" value="Flavin-dep_Halogenase_NPB"/>
</dbReference>
<feature type="binding site" evidence="2">
    <location>
        <position position="326"/>
    </location>
    <ligand>
        <name>L-tryptophan</name>
        <dbReference type="ChEBI" id="CHEBI:57912"/>
    </ligand>
</feature>
<dbReference type="PANTHER" id="PTHR43747">
    <property type="entry name" value="FAD-BINDING PROTEIN"/>
    <property type="match status" value="1"/>
</dbReference>
<gene>
    <name evidence="3" type="ORF">JCM17846_08320</name>
</gene>
<evidence type="ECO:0000313" key="4">
    <source>
        <dbReference type="Proteomes" id="UP000324996"/>
    </source>
</evidence>
<dbReference type="GO" id="GO:0004497">
    <property type="term" value="F:monooxygenase activity"/>
    <property type="evidence" value="ECO:0007669"/>
    <property type="project" value="InterPro"/>
</dbReference>
<dbReference type="EMBL" id="BKCN01000002">
    <property type="protein sequence ID" value="GER03150.1"/>
    <property type="molecule type" value="Genomic_DNA"/>
</dbReference>
<feature type="binding site" evidence="2">
    <location>
        <position position="163"/>
    </location>
    <ligand>
        <name>FAD</name>
        <dbReference type="ChEBI" id="CHEBI:57692"/>
    </ligand>
</feature>
<evidence type="ECO:0000256" key="1">
    <source>
        <dbReference type="PIRSR" id="PIRSR011396-1"/>
    </source>
</evidence>
<feature type="binding site" evidence="2">
    <location>
        <position position="56"/>
    </location>
    <ligand>
        <name>7-chloro-L-tryptophan</name>
        <dbReference type="ChEBI" id="CHEBI:58713"/>
    </ligand>
</feature>
<dbReference type="PIRSF" id="PIRSF011396">
    <property type="entry name" value="Trp_halogenase"/>
    <property type="match status" value="1"/>
</dbReference>
<sequence>MLAKALGQQIRIRLVESDAIGTIGVGEATIPQIRNLNHYLGLDEHEMIRQTKGSFKLGIEFSDWGRIGDRYMHAFGDIGQSLGLSPFHHYWLRATQSGHPHSLWAYSLNQQAAIQNRFGPLERLGDSRLTGLRYAFHLDAGLYAAMLRSYSEARGVERLEGRVVDVKQHSGDGFIQSVLLENGTEIEADLFIDCSGFRGLLIEDALKTGYEDWSHWLPCNRAAAVPSETPTDASGKPLMRPYTQSMARPAGWQWRIPLQHRVGNGHVYCSAHLSDDEACALLLANLEGPALTEPRLLQFKTGRRKKAWNRNCVALGLAGGFMEPLESTSIHMIQTGISRLVSMFPDKNCDPALAAHYNEATRFEYERIRDFLILHYKATQRQDTAFWRACAEMPIPQSLQQKIELFEASARLYREADELFTEIGWLQVLLGQSITPRAYHPLADAISDAQLAEFLDHIRLLINRGVASLPNHHSFISRISANFN</sequence>
<dbReference type="SUPFAM" id="SSF51905">
    <property type="entry name" value="FAD/NAD(P)-binding domain"/>
    <property type="match status" value="1"/>
</dbReference>
<keyword evidence="2" id="KW-0285">Flavoprotein</keyword>
<dbReference type="Gene3D" id="3.50.50.60">
    <property type="entry name" value="FAD/NAD(P)-binding domain"/>
    <property type="match status" value="1"/>
</dbReference>
<organism evidence="3 4">
    <name type="scientific">Iodidimonas nitroreducens</name>
    <dbReference type="NCBI Taxonomy" id="1236968"/>
    <lineage>
        <taxon>Bacteria</taxon>
        <taxon>Pseudomonadati</taxon>
        <taxon>Pseudomonadota</taxon>
        <taxon>Alphaproteobacteria</taxon>
        <taxon>Iodidimonadales</taxon>
        <taxon>Iodidimonadaceae</taxon>
        <taxon>Iodidimonas</taxon>
    </lineage>
</organism>
<name>A0A5A7N711_9PROT</name>
<dbReference type="GO" id="GO:0000166">
    <property type="term" value="F:nucleotide binding"/>
    <property type="evidence" value="ECO:0007669"/>
    <property type="project" value="UniProtKB-KW"/>
</dbReference>